<organism evidence="1">
    <name type="scientific">Rhizophora mucronata</name>
    <name type="common">Asiatic mangrove</name>
    <dbReference type="NCBI Taxonomy" id="61149"/>
    <lineage>
        <taxon>Eukaryota</taxon>
        <taxon>Viridiplantae</taxon>
        <taxon>Streptophyta</taxon>
        <taxon>Embryophyta</taxon>
        <taxon>Tracheophyta</taxon>
        <taxon>Spermatophyta</taxon>
        <taxon>Magnoliopsida</taxon>
        <taxon>eudicotyledons</taxon>
        <taxon>Gunneridae</taxon>
        <taxon>Pentapetalae</taxon>
        <taxon>rosids</taxon>
        <taxon>fabids</taxon>
        <taxon>Malpighiales</taxon>
        <taxon>Rhizophoraceae</taxon>
        <taxon>Rhizophora</taxon>
    </lineage>
</organism>
<reference evidence="1" key="1">
    <citation type="submission" date="2018-02" db="EMBL/GenBank/DDBJ databases">
        <title>Rhizophora mucronata_Transcriptome.</title>
        <authorList>
            <person name="Meera S.P."/>
            <person name="Sreeshan A."/>
            <person name="Augustine A."/>
        </authorList>
    </citation>
    <scope>NUCLEOTIDE SEQUENCE</scope>
    <source>
        <tissue evidence="1">Leaf</tissue>
    </source>
</reference>
<sequence length="19" mass="2340">MFFFGEIFCYFLSCQTLSR</sequence>
<name>A0A2P2JM72_RHIMU</name>
<protein>
    <submittedName>
        <fullName evidence="1">Uncharacterized protein</fullName>
    </submittedName>
</protein>
<evidence type="ECO:0000313" key="1">
    <source>
        <dbReference type="EMBL" id="MBW94565.1"/>
    </source>
</evidence>
<accession>A0A2P2JM72</accession>
<proteinExistence type="predicted"/>
<dbReference type="EMBL" id="GGEC01014082">
    <property type="protein sequence ID" value="MBW94565.1"/>
    <property type="molecule type" value="Transcribed_RNA"/>
</dbReference>
<dbReference type="AlphaFoldDB" id="A0A2P2JM72"/>